<evidence type="ECO:0000256" key="8">
    <source>
        <dbReference type="SAM" id="Phobius"/>
    </source>
</evidence>
<organism evidence="9 10">
    <name type="scientific">Rhynchophorus ferrugineus</name>
    <name type="common">Red palm weevil</name>
    <name type="synonym">Curculio ferrugineus</name>
    <dbReference type="NCBI Taxonomy" id="354439"/>
    <lineage>
        <taxon>Eukaryota</taxon>
        <taxon>Metazoa</taxon>
        <taxon>Ecdysozoa</taxon>
        <taxon>Arthropoda</taxon>
        <taxon>Hexapoda</taxon>
        <taxon>Insecta</taxon>
        <taxon>Pterygota</taxon>
        <taxon>Neoptera</taxon>
        <taxon>Endopterygota</taxon>
        <taxon>Coleoptera</taxon>
        <taxon>Polyphaga</taxon>
        <taxon>Cucujiformia</taxon>
        <taxon>Curculionidae</taxon>
        <taxon>Dryophthorinae</taxon>
        <taxon>Rhynchophorus</taxon>
    </lineage>
</organism>
<dbReference type="PANTHER" id="PTHR42643:SF39">
    <property type="entry name" value="IONOTROPIC RECEPTOR 56A-RELATED"/>
    <property type="match status" value="1"/>
</dbReference>
<dbReference type="PANTHER" id="PTHR42643">
    <property type="entry name" value="IONOTROPIC RECEPTOR 20A-RELATED"/>
    <property type="match status" value="1"/>
</dbReference>
<keyword evidence="7" id="KW-0325">Glycoprotein</keyword>
<protein>
    <recommendedName>
        <fullName evidence="11">Ionotropic receptor</fullName>
    </recommendedName>
</protein>
<evidence type="ECO:0000256" key="2">
    <source>
        <dbReference type="ARBA" id="ARBA00022475"/>
    </source>
</evidence>
<proteinExistence type="predicted"/>
<reference evidence="9" key="1">
    <citation type="submission" date="2020-08" db="EMBL/GenBank/DDBJ databases">
        <title>Genome sequencing and assembly of the red palm weevil Rhynchophorus ferrugineus.</title>
        <authorList>
            <person name="Dias G.B."/>
            <person name="Bergman C.M."/>
            <person name="Manee M."/>
        </authorList>
    </citation>
    <scope>NUCLEOTIDE SEQUENCE</scope>
    <source>
        <strain evidence="9">AA-2017</strain>
        <tissue evidence="9">Whole larva</tissue>
    </source>
</reference>
<comment type="subcellular location">
    <subcellularLocation>
        <location evidence="1">Cell membrane</location>
        <topology evidence="1">Multi-pass membrane protein</topology>
    </subcellularLocation>
</comment>
<evidence type="ECO:0000256" key="4">
    <source>
        <dbReference type="ARBA" id="ARBA00022989"/>
    </source>
</evidence>
<keyword evidence="2" id="KW-1003">Cell membrane</keyword>
<keyword evidence="5 8" id="KW-0472">Membrane</keyword>
<feature type="transmembrane region" description="Helical" evidence="8">
    <location>
        <begin position="774"/>
        <end position="793"/>
    </location>
</feature>
<feature type="transmembrane region" description="Helical" evidence="8">
    <location>
        <begin position="345"/>
        <end position="362"/>
    </location>
</feature>
<dbReference type="Gene3D" id="3.40.190.10">
    <property type="entry name" value="Periplasmic binding protein-like II"/>
    <property type="match status" value="1"/>
</dbReference>
<gene>
    <name evidence="9" type="ORF">GWI33_016674</name>
</gene>
<evidence type="ECO:0008006" key="11">
    <source>
        <dbReference type="Google" id="ProtNLM"/>
    </source>
</evidence>
<evidence type="ECO:0000256" key="5">
    <source>
        <dbReference type="ARBA" id="ARBA00023136"/>
    </source>
</evidence>
<dbReference type="SUPFAM" id="SSF53850">
    <property type="entry name" value="Periplasmic binding protein-like II"/>
    <property type="match status" value="2"/>
</dbReference>
<evidence type="ECO:0000256" key="3">
    <source>
        <dbReference type="ARBA" id="ARBA00022692"/>
    </source>
</evidence>
<accession>A0A834I0H7</accession>
<dbReference type="EMBL" id="JAACXV010014111">
    <property type="protein sequence ID" value="KAF7270348.1"/>
    <property type="molecule type" value="Genomic_DNA"/>
</dbReference>
<dbReference type="OrthoDB" id="7773435at2759"/>
<dbReference type="InterPro" id="IPR052192">
    <property type="entry name" value="Insect_Ionotropic_Sensory_Rcpt"/>
</dbReference>
<name>A0A834I0H7_RHYFE</name>
<keyword evidence="10" id="KW-1185">Reference proteome</keyword>
<feature type="transmembrane region" description="Helical" evidence="8">
    <location>
        <begin position="288"/>
        <end position="310"/>
    </location>
</feature>
<evidence type="ECO:0000256" key="7">
    <source>
        <dbReference type="ARBA" id="ARBA00023180"/>
    </source>
</evidence>
<dbReference type="AlphaFoldDB" id="A0A834I0H7"/>
<keyword evidence="4 8" id="KW-1133">Transmembrane helix</keyword>
<dbReference type="GO" id="GO:0005886">
    <property type="term" value="C:plasma membrane"/>
    <property type="evidence" value="ECO:0007669"/>
    <property type="project" value="UniProtKB-SubCell"/>
</dbReference>
<feature type="transmembrane region" description="Helical" evidence="8">
    <location>
        <begin position="1006"/>
        <end position="1026"/>
    </location>
</feature>
<dbReference type="Proteomes" id="UP000625711">
    <property type="component" value="Unassembled WGS sequence"/>
</dbReference>
<evidence type="ECO:0000313" key="10">
    <source>
        <dbReference type="Proteomes" id="UP000625711"/>
    </source>
</evidence>
<keyword evidence="3 8" id="KW-0812">Transmembrane</keyword>
<sequence>MNFGYDKFEINDSLIADIIRIRPLQKLVFITDHPEIPANFLRALSQKTSVYMTNPRRNITMFHNDVFMLIHEDNLYVTFWDSRDDWYQKMSEIVSMKFWRPRNRMLFLTRNPSDEMITKFGDRACRKYFAPNLAFLHLDSGTIIKYNPFSRRLVRTKDPTVIFEDISKDLHGFQIRLSIFSYFLSEWDGENYVGRDAVVADAVVKHLNASVKYIQPTKNNTRCEAARDMIGVPHREQTCQLIDGSAHLTFNIRILLYYYIHYVDFSVVVEKDDFIMVIPYEESRIRNLISIIPWSMWIVSFIFFVCSSLYMKIYDGLSWAELLLLNVQLLTGHSWSYKKAIPGKIVLLSVIFYCFCLDNLYVSKLASVLTVSNMPSKLTTSEEVAKKPYAFFVETTFEKNIEVFKDQSVGGLTEISKKTTALSAEGYLQLFSQCKTDKVYFNTERIAVHYIKHFGRRAQQNCYYILPEYVNSAFMGYFYPRGSPLMHSVDRIVQAIVESGLASSVHMGSIETALMKSQDLNHIVLIYSNLNVKNCKWSFVKVPVFIVNLERHLTVTTLSEDLLGRFNLYFICSDDLSVFDNNHFRILYRSMNRYLLQIDNLSGDTIRELSETLFHKYFMLNLSFIARNSSSIIRYNPFTMELVQSNDIQLISEDFCRDLHGFPLRITMFDFLRSPWVDDHYEGLDGFILNEVVKRLNASIHYLTPPDNQYYGHTIDNGTHLGELGQIVKGIAHGSFNSRVIEKKNIYLIDHAYTHCTDHLVVLLPIKKPPGQNVFSLISPALWLTSSCLLLVFSLHLKVRGKQSWSTIVLATFRLLSGGGMFRIPRNCRLLMIAVLFYCYIIDSYLQTKLMSVLTVPKPASSLETLKDVFESDLRLNAHDIYRYPINEALPDERLSGVIMRINYLEGYDYWAKLNRCYPKEAFIITRQIYAMHQTSLNGKRCFYMLKEYVSSNLMSYVFTKGSPLLKQTDKTIRRMFEAGLVQYLDKIDAVRDDIKKNRKITLRNLTFCFYFLLVGLGFALLIFFLELGGRSSMLIYKKSSLNNCFP</sequence>
<comment type="caution">
    <text evidence="9">The sequence shown here is derived from an EMBL/GenBank/DDBJ whole genome shotgun (WGS) entry which is preliminary data.</text>
</comment>
<evidence type="ECO:0000313" key="9">
    <source>
        <dbReference type="EMBL" id="KAF7270348.1"/>
    </source>
</evidence>
<evidence type="ECO:0000256" key="1">
    <source>
        <dbReference type="ARBA" id="ARBA00004651"/>
    </source>
</evidence>
<keyword evidence="6" id="KW-0675">Receptor</keyword>
<evidence type="ECO:0000256" key="6">
    <source>
        <dbReference type="ARBA" id="ARBA00023170"/>
    </source>
</evidence>